<dbReference type="GO" id="GO:0005509">
    <property type="term" value="F:calcium ion binding"/>
    <property type="evidence" value="ECO:0007669"/>
    <property type="project" value="InterPro"/>
</dbReference>
<dbReference type="PROSITE" id="PS50222">
    <property type="entry name" value="EF_HAND_2"/>
    <property type="match status" value="1"/>
</dbReference>
<dbReference type="GO" id="GO:0016460">
    <property type="term" value="C:myosin II complex"/>
    <property type="evidence" value="ECO:0007669"/>
    <property type="project" value="EnsemblFungi"/>
</dbReference>
<organism evidence="4 5">
    <name type="scientific">Huiozyma naganishii (strain ATCC MYA-139 / BCRC 22969 / CBS 8797 / KCTC 17520 / NBRC 10181 / NCYC 3082 / Yp74L-3)</name>
    <name type="common">Yeast</name>
    <name type="synonym">Kazachstania naganishii</name>
    <dbReference type="NCBI Taxonomy" id="1071383"/>
    <lineage>
        <taxon>Eukaryota</taxon>
        <taxon>Fungi</taxon>
        <taxon>Dikarya</taxon>
        <taxon>Ascomycota</taxon>
        <taxon>Saccharomycotina</taxon>
        <taxon>Saccharomycetes</taxon>
        <taxon>Saccharomycetales</taxon>
        <taxon>Saccharomycetaceae</taxon>
        <taxon>Huiozyma</taxon>
    </lineage>
</organism>
<reference evidence="5" key="2">
    <citation type="submission" date="2012-08" db="EMBL/GenBank/DDBJ databases">
        <title>Genome sequence of Kazachstania naganishii.</title>
        <authorList>
            <person name="Gordon J.L."/>
            <person name="Armisen D."/>
            <person name="Proux-Wera E."/>
            <person name="OhEigeartaigh S.S."/>
            <person name="Byrne K.P."/>
            <person name="Wolfe K.H."/>
        </authorList>
    </citation>
    <scope>NUCLEOTIDE SEQUENCE [LARGE SCALE GENOMIC DNA]</scope>
    <source>
        <strain evidence="5">ATCC MYA-139 / BCRC 22969 / CBS 8797 / CCRC 22969 / KCTC 17520 / NBRC 10181 / NCYC 3082</strain>
    </source>
</reference>
<evidence type="ECO:0000256" key="2">
    <source>
        <dbReference type="ARBA" id="ARBA00022837"/>
    </source>
</evidence>
<dbReference type="PANTHER" id="PTHR23049">
    <property type="entry name" value="MYOSIN REGULATORY LIGHT CHAIN 2"/>
    <property type="match status" value="1"/>
</dbReference>
<dbReference type="PROSITE" id="PS00018">
    <property type="entry name" value="EF_HAND_1"/>
    <property type="match status" value="1"/>
</dbReference>
<dbReference type="Pfam" id="PF13499">
    <property type="entry name" value="EF-hand_7"/>
    <property type="match status" value="1"/>
</dbReference>
<dbReference type="GO" id="GO:1902404">
    <property type="term" value="P:mitotic actomyosin contractile ring contraction"/>
    <property type="evidence" value="ECO:0007669"/>
    <property type="project" value="EnsemblFungi"/>
</dbReference>
<dbReference type="GeneID" id="34526779"/>
<dbReference type="OrthoDB" id="429467at2759"/>
<dbReference type="SMART" id="SM00054">
    <property type="entry name" value="EFh"/>
    <property type="match status" value="1"/>
</dbReference>
<dbReference type="RefSeq" id="XP_022465310.1">
    <property type="nucleotide sequence ID" value="XM_022608856.1"/>
</dbReference>
<dbReference type="SUPFAM" id="SSF47473">
    <property type="entry name" value="EF-hand"/>
    <property type="match status" value="1"/>
</dbReference>
<dbReference type="GO" id="GO:0000131">
    <property type="term" value="C:incipient cellular bud site"/>
    <property type="evidence" value="ECO:0007669"/>
    <property type="project" value="EnsemblFungi"/>
</dbReference>
<dbReference type="GO" id="GO:0032038">
    <property type="term" value="F:myosin II heavy chain binding"/>
    <property type="evidence" value="ECO:0007669"/>
    <property type="project" value="EnsemblFungi"/>
</dbReference>
<reference evidence="4 5" key="1">
    <citation type="journal article" date="2011" name="Proc. Natl. Acad. Sci. U.S.A.">
        <title>Evolutionary erosion of yeast sex chromosomes by mating-type switching accidents.</title>
        <authorList>
            <person name="Gordon J.L."/>
            <person name="Armisen D."/>
            <person name="Proux-Wera E."/>
            <person name="Oheigeartaigh S.S."/>
            <person name="Byrne K.P."/>
            <person name="Wolfe K.H."/>
        </authorList>
    </citation>
    <scope>NUCLEOTIDE SEQUENCE [LARGE SCALE GENOMIC DNA]</scope>
    <source>
        <strain evidence="5">ATCC MYA-139 / BCRC 22969 / CBS 8797 / CCRC 22969 / KCTC 17520 / NBRC 10181 / NCYC 3082</strain>
    </source>
</reference>
<dbReference type="GO" id="GO:0000142">
    <property type="term" value="C:cellular bud neck contractile ring"/>
    <property type="evidence" value="ECO:0007669"/>
    <property type="project" value="EnsemblFungi"/>
</dbReference>
<proteinExistence type="predicted"/>
<dbReference type="InterPro" id="IPR018247">
    <property type="entry name" value="EF_Hand_1_Ca_BS"/>
</dbReference>
<evidence type="ECO:0000256" key="1">
    <source>
        <dbReference type="ARBA" id="ARBA00022737"/>
    </source>
</evidence>
<dbReference type="Proteomes" id="UP000006310">
    <property type="component" value="Chromosome 6"/>
</dbReference>
<dbReference type="HOGENOM" id="CLU_061288_9_2_1"/>
<dbReference type="eggNOG" id="KOG0027">
    <property type="taxonomic scope" value="Eukaryota"/>
</dbReference>
<dbReference type="InterPro" id="IPR011992">
    <property type="entry name" value="EF-hand-dom_pair"/>
</dbReference>
<name>J7S7N3_HUIN7</name>
<dbReference type="InterPro" id="IPR002048">
    <property type="entry name" value="EF_hand_dom"/>
</dbReference>
<dbReference type="Gene3D" id="1.10.238.10">
    <property type="entry name" value="EF-hand"/>
    <property type="match status" value="1"/>
</dbReference>
<dbReference type="KEGG" id="kng:KNAG_0F04000"/>
<dbReference type="STRING" id="1071383.J7S7N3"/>
<accession>J7S7N3</accession>
<evidence type="ECO:0000259" key="3">
    <source>
        <dbReference type="PROSITE" id="PS50222"/>
    </source>
</evidence>
<protein>
    <recommendedName>
        <fullName evidence="3">EF-hand domain-containing protein</fullName>
    </recommendedName>
</protein>
<dbReference type="InterPro" id="IPR050403">
    <property type="entry name" value="Myosin_RLC"/>
</dbReference>
<gene>
    <name evidence="4" type="primary">KNAG0F04000</name>
    <name evidence="4" type="ordered locus">KNAG_0F04000</name>
</gene>
<keyword evidence="1" id="KW-0677">Repeat</keyword>
<dbReference type="AlphaFoldDB" id="J7S7N3"/>
<dbReference type="EMBL" id="HE978319">
    <property type="protein sequence ID" value="CCK71064.1"/>
    <property type="molecule type" value="Genomic_DNA"/>
</dbReference>
<sequence>MDRSESLAFNQLDQGYVSKLRDAFNTLDVDGDGKIGRDDLVASLASVGKSHSDAEVDAMLAGTTEINFASYLTLMSHARMSETVDEDALRSSLLELARVNGDGTETLDQETLLKYLRDAGFFDPEAEFEKLFQTFTSRGSFQVKQFMDTISEK</sequence>
<evidence type="ECO:0000313" key="5">
    <source>
        <dbReference type="Proteomes" id="UP000006310"/>
    </source>
</evidence>
<evidence type="ECO:0000313" key="4">
    <source>
        <dbReference type="EMBL" id="CCK71064.1"/>
    </source>
</evidence>
<keyword evidence="2" id="KW-0106">Calcium</keyword>
<keyword evidence="5" id="KW-1185">Reference proteome</keyword>
<feature type="domain" description="EF-hand" evidence="3">
    <location>
        <begin position="15"/>
        <end position="50"/>
    </location>
</feature>